<dbReference type="RefSeq" id="XP_011502103.1">
    <property type="nucleotide sequence ID" value="XM_011503801.1"/>
</dbReference>
<dbReference type="GO" id="GO:0016042">
    <property type="term" value="P:lipid catabolic process"/>
    <property type="evidence" value="ECO:0007669"/>
    <property type="project" value="UniProtKB-KW"/>
</dbReference>
<organism evidence="10 11">
    <name type="scientific">Ceratosolen solmsi marchali</name>
    <dbReference type="NCBI Taxonomy" id="326594"/>
    <lineage>
        <taxon>Eukaryota</taxon>
        <taxon>Metazoa</taxon>
        <taxon>Ecdysozoa</taxon>
        <taxon>Arthropoda</taxon>
        <taxon>Hexapoda</taxon>
        <taxon>Insecta</taxon>
        <taxon>Pterygota</taxon>
        <taxon>Neoptera</taxon>
        <taxon>Endopterygota</taxon>
        <taxon>Hymenoptera</taxon>
        <taxon>Apocrita</taxon>
        <taxon>Proctotrupomorpha</taxon>
        <taxon>Chalcidoidea</taxon>
        <taxon>Agaonidae</taxon>
        <taxon>Agaoninae</taxon>
        <taxon>Ceratosolen</taxon>
    </lineage>
</organism>
<dbReference type="GO" id="GO:0016788">
    <property type="term" value="F:hydrolase activity, acting on ester bonds"/>
    <property type="evidence" value="ECO:0007669"/>
    <property type="project" value="InterPro"/>
</dbReference>
<dbReference type="Proteomes" id="UP000695007">
    <property type="component" value="Unplaced"/>
</dbReference>
<evidence type="ECO:0000256" key="2">
    <source>
        <dbReference type="ARBA" id="ARBA00022729"/>
    </source>
</evidence>
<name>A0AAJ6YQ25_9HYME</name>
<evidence type="ECO:0000256" key="3">
    <source>
        <dbReference type="ARBA" id="ARBA00022801"/>
    </source>
</evidence>
<keyword evidence="3 7" id="KW-0378">Hydrolase</keyword>
<dbReference type="AlphaFoldDB" id="A0AAJ6YQ25"/>
<keyword evidence="5" id="KW-0443">Lipid metabolism</keyword>
<dbReference type="InterPro" id="IPR000073">
    <property type="entry name" value="AB_hydrolase_1"/>
</dbReference>
<comment type="similarity">
    <text evidence="1 7">Belongs to the AB hydrolase superfamily. Lipase family.</text>
</comment>
<feature type="active site" description="Nucleophile" evidence="8">
    <location>
        <position position="163"/>
    </location>
</feature>
<dbReference type="SUPFAM" id="SSF53474">
    <property type="entry name" value="alpha/beta-Hydrolases"/>
    <property type="match status" value="1"/>
</dbReference>
<evidence type="ECO:0000313" key="10">
    <source>
        <dbReference type="Proteomes" id="UP000695007"/>
    </source>
</evidence>
<proteinExistence type="inferred from homology"/>
<dbReference type="InterPro" id="IPR025483">
    <property type="entry name" value="Lipase_euk"/>
</dbReference>
<dbReference type="KEGG" id="csol:105365588"/>
<gene>
    <name evidence="11" type="primary">LOC105365588</name>
</gene>
<evidence type="ECO:0000256" key="1">
    <source>
        <dbReference type="ARBA" id="ARBA00010701"/>
    </source>
</evidence>
<dbReference type="GeneID" id="105365588"/>
<accession>A0AAJ6YQ25</accession>
<dbReference type="FunFam" id="3.40.50.1820:FF:000057">
    <property type="entry name" value="Lipase"/>
    <property type="match status" value="1"/>
</dbReference>
<keyword evidence="4 7" id="KW-0442">Lipid degradation</keyword>
<keyword evidence="2" id="KW-0732">Signal</keyword>
<dbReference type="PANTHER" id="PTHR11005">
    <property type="entry name" value="LYSOSOMAL ACID LIPASE-RELATED"/>
    <property type="match status" value="1"/>
</dbReference>
<dbReference type="Gene3D" id="3.40.50.1820">
    <property type="entry name" value="alpha/beta hydrolase"/>
    <property type="match status" value="1"/>
</dbReference>
<evidence type="ECO:0000256" key="7">
    <source>
        <dbReference type="PIRNR" id="PIRNR000862"/>
    </source>
</evidence>
<feature type="active site" description="Charge relay system" evidence="8">
    <location>
        <position position="335"/>
    </location>
</feature>
<keyword evidence="6" id="KW-0325">Glycoprotein</keyword>
<protein>
    <recommendedName>
        <fullName evidence="7">Lipase</fullName>
    </recommendedName>
</protein>
<evidence type="ECO:0000256" key="6">
    <source>
        <dbReference type="ARBA" id="ARBA00023180"/>
    </source>
</evidence>
<evidence type="ECO:0000259" key="9">
    <source>
        <dbReference type="Pfam" id="PF00561"/>
    </source>
</evidence>
<evidence type="ECO:0000313" key="11">
    <source>
        <dbReference type="RefSeq" id="XP_011502103.1"/>
    </source>
</evidence>
<dbReference type="InterPro" id="IPR029058">
    <property type="entry name" value="AB_hydrolase_fold"/>
</dbReference>
<dbReference type="Pfam" id="PF00561">
    <property type="entry name" value="Abhydrolase_1"/>
    <property type="match status" value="1"/>
</dbReference>
<feature type="active site" description="Charge relay system" evidence="8">
    <location>
        <position position="365"/>
    </location>
</feature>
<reference evidence="11" key="1">
    <citation type="submission" date="2025-08" db="UniProtKB">
        <authorList>
            <consortium name="RefSeq"/>
        </authorList>
    </citation>
    <scope>IDENTIFICATION</scope>
</reference>
<evidence type="ECO:0000256" key="4">
    <source>
        <dbReference type="ARBA" id="ARBA00022963"/>
    </source>
</evidence>
<evidence type="ECO:0000256" key="5">
    <source>
        <dbReference type="ARBA" id="ARBA00023098"/>
    </source>
</evidence>
<feature type="domain" description="AB hydrolase-1" evidence="9">
    <location>
        <begin position="68"/>
        <end position="371"/>
    </location>
</feature>
<dbReference type="PIRSF" id="PIRSF000862">
    <property type="entry name" value="Steryl_ester_lip"/>
    <property type="match status" value="1"/>
</dbReference>
<keyword evidence="10" id="KW-1185">Reference proteome</keyword>
<sequence length="389" mass="44635">MAIIYRLNDTCFTKKSSLQCQDSNDCIDLAGKYGFPAEEHQLETDDFYRLRIHRIPGSPSSPKASGKPIVFIQHGMLGISSMFVLGGPNKDLAFILADAGYDVWLGNTRGNTYSRSHATLSPDRDSQFWEFSFHEMALYDLPTTIDYILGITNQTSLVYIGHSMGSTMSIVLLSMKPEYNKKIHLVINMAGIYTWKEPRPTIKFLRDNGQHIKRVIVFFGINELFPHRIIRRYFSNSTYCEERFFQSACLNIALLINGYNSDLDLNLFSKSFPHFPAGISRKTAIHFHQNMLAGKLQMFDYGYIDNMAYYGSMFPPAYNIENVLTRVVMIYGKKDTLASPEDSIDLSSKLKNSWVETVPFENFSHIDYIWGKNMKRLIHDRILQIIVNN</sequence>
<evidence type="ECO:0000256" key="8">
    <source>
        <dbReference type="PIRSR" id="PIRSR000862-1"/>
    </source>
</evidence>